<dbReference type="RefSeq" id="WP_230608622.1">
    <property type="nucleotide sequence ID" value="NZ_JAJNAG010000008.1"/>
</dbReference>
<dbReference type="SUPFAM" id="SSF116734">
    <property type="entry name" value="DNA methylase specificity domain"/>
    <property type="match status" value="2"/>
</dbReference>
<evidence type="ECO:0000256" key="2">
    <source>
        <dbReference type="ARBA" id="ARBA00022747"/>
    </source>
</evidence>
<sequence>MTEQQLPEGWQMVKFGDIAKHISKRVEPSETDLEIYVGLEHLDPDSLKIKRHGVPGDVEGQKLLVKKGQIIFGKRRAYQRKVAVADWDCICSAHAMVLEANSKKVHPDFLPYFMQSDSFMSKAVAISEGSLSPTIKWKVLSEQYFPMPNLERQKSIVQVLLAINAASNAALEAQEAVEISFNIFKNKIFSSFPRTLKIKLGEIIDIKNGYAYPGKSIIDEETDNILVTPGNFLLSGGYNNAKNRYSTTGPIRDFKLIPGQLIINMTDLSKAGDTLGMPAILPSSNKTYLHNQRVGLINILNEDKVDKGYLFEFLSSPLCRQYIVATSSGTTVRHTSVQKLLDVEIPLPDLIEQQKIAFICNKYRQCIYYIKTKKNVNRPLINKLVSN</sequence>
<dbReference type="PANTHER" id="PTHR30408">
    <property type="entry name" value="TYPE-1 RESTRICTION ENZYME ECOKI SPECIFICITY PROTEIN"/>
    <property type="match status" value="1"/>
</dbReference>
<comment type="caution">
    <text evidence="5">The sequence shown here is derived from an EMBL/GenBank/DDBJ whole genome shotgun (WGS) entry which is preliminary data.</text>
</comment>
<dbReference type="InterPro" id="IPR052021">
    <property type="entry name" value="Type-I_RS_S_subunit"/>
</dbReference>
<dbReference type="InterPro" id="IPR000055">
    <property type="entry name" value="Restrct_endonuc_typeI_TRD"/>
</dbReference>
<keyword evidence="6" id="KW-1185">Reference proteome</keyword>
<keyword evidence="5" id="KW-0378">Hydrolase</keyword>
<evidence type="ECO:0000259" key="4">
    <source>
        <dbReference type="Pfam" id="PF01420"/>
    </source>
</evidence>
<evidence type="ECO:0000313" key="5">
    <source>
        <dbReference type="EMBL" id="MCD1125579.1"/>
    </source>
</evidence>
<reference evidence="5" key="1">
    <citation type="submission" date="2021-11" db="EMBL/GenBank/DDBJ databases">
        <title>Jinshanibacter sp. isolated from one year old Eriocheir sinensis.</title>
        <authorList>
            <person name="Li J.-Y."/>
            <person name="He W."/>
            <person name="Gao T.-H."/>
        </authorList>
    </citation>
    <scope>NUCLEOTIDE SEQUENCE</scope>
    <source>
        <strain evidence="5">LJY008</strain>
    </source>
</reference>
<dbReference type="InterPro" id="IPR044946">
    <property type="entry name" value="Restrct_endonuc_typeI_TRD_sf"/>
</dbReference>
<dbReference type="EMBL" id="JAJNAG010000008">
    <property type="protein sequence ID" value="MCD1125579.1"/>
    <property type="molecule type" value="Genomic_DNA"/>
</dbReference>
<evidence type="ECO:0000256" key="3">
    <source>
        <dbReference type="ARBA" id="ARBA00023125"/>
    </source>
</evidence>
<accession>A0A9X1MV40</accession>
<feature type="domain" description="Type I restriction modification DNA specificity" evidence="4">
    <location>
        <begin position="198"/>
        <end position="375"/>
    </location>
</feature>
<dbReference type="PANTHER" id="PTHR30408:SF12">
    <property type="entry name" value="TYPE I RESTRICTION ENZYME MJAVIII SPECIFICITY SUBUNIT"/>
    <property type="match status" value="1"/>
</dbReference>
<evidence type="ECO:0000313" key="6">
    <source>
        <dbReference type="Proteomes" id="UP001139171"/>
    </source>
</evidence>
<dbReference type="Gene3D" id="3.90.220.20">
    <property type="entry name" value="DNA methylase specificity domains"/>
    <property type="match status" value="2"/>
</dbReference>
<comment type="similarity">
    <text evidence="1">Belongs to the type-I restriction system S methylase family.</text>
</comment>
<gene>
    <name evidence="5" type="ORF">LPW36_06060</name>
</gene>
<dbReference type="AlphaFoldDB" id="A0A9X1MV40"/>
<dbReference type="Proteomes" id="UP001139171">
    <property type="component" value="Unassembled WGS sequence"/>
</dbReference>
<keyword evidence="2" id="KW-0680">Restriction system</keyword>
<organism evidence="5 6">
    <name type="scientific">Limnobaculum eriocheiris</name>
    <dbReference type="NCBI Taxonomy" id="2897391"/>
    <lineage>
        <taxon>Bacteria</taxon>
        <taxon>Pseudomonadati</taxon>
        <taxon>Pseudomonadota</taxon>
        <taxon>Gammaproteobacteria</taxon>
        <taxon>Enterobacterales</taxon>
        <taxon>Budviciaceae</taxon>
        <taxon>Limnobaculum</taxon>
    </lineage>
</organism>
<keyword evidence="3" id="KW-0238">DNA-binding</keyword>
<evidence type="ECO:0000256" key="1">
    <source>
        <dbReference type="ARBA" id="ARBA00010923"/>
    </source>
</evidence>
<name>A0A9X1MV40_9GAMM</name>
<dbReference type="GO" id="GO:0004519">
    <property type="term" value="F:endonuclease activity"/>
    <property type="evidence" value="ECO:0007669"/>
    <property type="project" value="UniProtKB-KW"/>
</dbReference>
<dbReference type="GO" id="GO:0009307">
    <property type="term" value="P:DNA restriction-modification system"/>
    <property type="evidence" value="ECO:0007669"/>
    <property type="project" value="UniProtKB-KW"/>
</dbReference>
<proteinExistence type="inferred from homology"/>
<dbReference type="GO" id="GO:0003677">
    <property type="term" value="F:DNA binding"/>
    <property type="evidence" value="ECO:0007669"/>
    <property type="project" value="UniProtKB-KW"/>
</dbReference>
<keyword evidence="5" id="KW-0540">Nuclease</keyword>
<keyword evidence="5" id="KW-0255">Endonuclease</keyword>
<feature type="domain" description="Type I restriction modification DNA specificity" evidence="4">
    <location>
        <begin position="7"/>
        <end position="167"/>
    </location>
</feature>
<protein>
    <submittedName>
        <fullName evidence="5">Restriction endonuclease subunit S</fullName>
    </submittedName>
</protein>
<dbReference type="Pfam" id="PF01420">
    <property type="entry name" value="Methylase_S"/>
    <property type="match status" value="2"/>
</dbReference>